<dbReference type="EMBL" id="WBMP01000024">
    <property type="protein sequence ID" value="KAE8543983.1"/>
    <property type="molecule type" value="Genomic_DNA"/>
</dbReference>
<evidence type="ECO:0000313" key="2">
    <source>
        <dbReference type="Proteomes" id="UP000469950"/>
    </source>
</evidence>
<accession>A0A833N9M8</accession>
<name>A0A833N9M8_MARNT</name>
<proteinExistence type="predicted"/>
<protein>
    <submittedName>
        <fullName evidence="1">Uncharacterized protein</fullName>
    </submittedName>
</protein>
<dbReference type="AlphaFoldDB" id="A0A833N9M8"/>
<comment type="caution">
    <text evidence="1">The sequence shown here is derived from an EMBL/GenBank/DDBJ whole genome shotgun (WGS) entry which is preliminary data.</text>
</comment>
<dbReference type="Proteomes" id="UP000469950">
    <property type="component" value="Unassembled WGS sequence"/>
</dbReference>
<sequence length="48" mass="5572">MIEISTRNRDHRIGSFNYDQAMQEVLTNDIIGNFQRHPASLTEPDIKV</sequence>
<organism evidence="1 2">
    <name type="scientific">Marinobacter nauticus</name>
    <name type="common">Marinobacter hydrocarbonoclasticus</name>
    <name type="synonym">Marinobacter aquaeolei</name>
    <dbReference type="NCBI Taxonomy" id="2743"/>
    <lineage>
        <taxon>Bacteria</taxon>
        <taxon>Pseudomonadati</taxon>
        <taxon>Pseudomonadota</taxon>
        <taxon>Gammaproteobacteria</taxon>
        <taxon>Pseudomonadales</taxon>
        <taxon>Marinobacteraceae</taxon>
        <taxon>Marinobacter</taxon>
    </lineage>
</organism>
<reference evidence="1 2" key="1">
    <citation type="submission" date="2019-10" db="EMBL/GenBank/DDBJ databases">
        <title>Draft genome sequence of Marinobacter hydrocarbonoclasticus NCT7M from the microbiome of the marine copepod.</title>
        <authorList>
            <person name="Nuttall R."/>
            <person name="Sharma G."/>
            <person name="Moisander P."/>
        </authorList>
    </citation>
    <scope>NUCLEOTIDE SEQUENCE [LARGE SCALE GENOMIC DNA]</scope>
    <source>
        <strain evidence="1 2">NCT7M</strain>
    </source>
</reference>
<evidence type="ECO:0000313" key="1">
    <source>
        <dbReference type="EMBL" id="KAE8543983.1"/>
    </source>
</evidence>
<gene>
    <name evidence="1" type="ORF">F6453_3691</name>
</gene>